<reference evidence="3" key="1">
    <citation type="journal article" date="2014" name="Science">
        <title>Ancient hybridizations among the ancestral genomes of bread wheat.</title>
        <authorList>
            <consortium name="International Wheat Genome Sequencing Consortium,"/>
            <person name="Marcussen T."/>
            <person name="Sandve S.R."/>
            <person name="Heier L."/>
            <person name="Spannagl M."/>
            <person name="Pfeifer M."/>
            <person name="Jakobsen K.S."/>
            <person name="Wulff B.B."/>
            <person name="Steuernagel B."/>
            <person name="Mayer K.F."/>
            <person name="Olsen O.A."/>
        </authorList>
    </citation>
    <scope>NUCLEOTIDE SEQUENCE [LARGE SCALE GENOMIC DNA]</scope>
    <source>
        <strain evidence="3">cv. AL8/78</strain>
    </source>
</reference>
<sequence length="135" mass="15336">LDLWVPCSTDILASQYPALFSHVLRPSTSVARVLSSPDLCLDLAPRLTHAAELELGYLRNLLASVSLNLQEPDRRTGRSDGKPLTCNAAYKALWVGEPIDPLAMAIWKNYTPNKCRIFLWLPNKNRLFTNERRFR</sequence>
<organism evidence="2 3">
    <name type="scientific">Aegilops tauschii subsp. strangulata</name>
    <name type="common">Goatgrass</name>
    <dbReference type="NCBI Taxonomy" id="200361"/>
    <lineage>
        <taxon>Eukaryota</taxon>
        <taxon>Viridiplantae</taxon>
        <taxon>Streptophyta</taxon>
        <taxon>Embryophyta</taxon>
        <taxon>Tracheophyta</taxon>
        <taxon>Spermatophyta</taxon>
        <taxon>Magnoliopsida</taxon>
        <taxon>Liliopsida</taxon>
        <taxon>Poales</taxon>
        <taxon>Poaceae</taxon>
        <taxon>BOP clade</taxon>
        <taxon>Pooideae</taxon>
        <taxon>Triticodae</taxon>
        <taxon>Triticeae</taxon>
        <taxon>Triticinae</taxon>
        <taxon>Aegilops</taxon>
    </lineage>
</organism>
<name>A0A453M8Q0_AEGTS</name>
<reference evidence="3" key="2">
    <citation type="journal article" date="2017" name="Nat. Plants">
        <title>The Aegilops tauschii genome reveals multiple impacts of transposons.</title>
        <authorList>
            <person name="Zhao G."/>
            <person name="Zou C."/>
            <person name="Li K."/>
            <person name="Wang K."/>
            <person name="Li T."/>
            <person name="Gao L."/>
            <person name="Zhang X."/>
            <person name="Wang H."/>
            <person name="Yang Z."/>
            <person name="Liu X."/>
            <person name="Jiang W."/>
            <person name="Mao L."/>
            <person name="Kong X."/>
            <person name="Jiao Y."/>
            <person name="Jia J."/>
        </authorList>
    </citation>
    <scope>NUCLEOTIDE SEQUENCE [LARGE SCALE GENOMIC DNA]</scope>
    <source>
        <strain evidence="3">cv. AL8/78</strain>
    </source>
</reference>
<dbReference type="STRING" id="200361.A0A453M8Q0"/>
<evidence type="ECO:0000313" key="2">
    <source>
        <dbReference type="EnsemblPlants" id="AET5Gv21099400.1"/>
    </source>
</evidence>
<dbReference type="EnsemblPlants" id="AET5Gv21099400.1">
    <property type="protein sequence ID" value="AET5Gv21099400.1"/>
    <property type="gene ID" value="AET5Gv21099400"/>
</dbReference>
<dbReference type="Pfam" id="PF13966">
    <property type="entry name" value="zf-RVT"/>
    <property type="match status" value="1"/>
</dbReference>
<protein>
    <recommendedName>
        <fullName evidence="1">Reverse transcriptase zinc-binding domain-containing protein</fullName>
    </recommendedName>
</protein>
<reference evidence="2" key="3">
    <citation type="journal article" date="2017" name="Nature">
        <title>Genome sequence of the progenitor of the wheat D genome Aegilops tauschii.</title>
        <authorList>
            <person name="Luo M.C."/>
            <person name="Gu Y.Q."/>
            <person name="Puiu D."/>
            <person name="Wang H."/>
            <person name="Twardziok S.O."/>
            <person name="Deal K.R."/>
            <person name="Huo N."/>
            <person name="Zhu T."/>
            <person name="Wang L."/>
            <person name="Wang Y."/>
            <person name="McGuire P.E."/>
            <person name="Liu S."/>
            <person name="Long H."/>
            <person name="Ramasamy R.K."/>
            <person name="Rodriguez J.C."/>
            <person name="Van S.L."/>
            <person name="Yuan L."/>
            <person name="Wang Z."/>
            <person name="Xia Z."/>
            <person name="Xiao L."/>
            <person name="Anderson O.D."/>
            <person name="Ouyang S."/>
            <person name="Liang Y."/>
            <person name="Zimin A.V."/>
            <person name="Pertea G."/>
            <person name="Qi P."/>
            <person name="Bennetzen J.L."/>
            <person name="Dai X."/>
            <person name="Dawson M.W."/>
            <person name="Muller H.G."/>
            <person name="Kugler K."/>
            <person name="Rivarola-Duarte L."/>
            <person name="Spannagl M."/>
            <person name="Mayer K.F.X."/>
            <person name="Lu F.H."/>
            <person name="Bevan M.W."/>
            <person name="Leroy P."/>
            <person name="Li P."/>
            <person name="You F.M."/>
            <person name="Sun Q."/>
            <person name="Liu Z."/>
            <person name="Lyons E."/>
            <person name="Wicker T."/>
            <person name="Salzberg S.L."/>
            <person name="Devos K.M."/>
            <person name="Dvorak J."/>
        </authorList>
    </citation>
    <scope>NUCLEOTIDE SEQUENCE [LARGE SCALE GENOMIC DNA]</scope>
    <source>
        <strain evidence="2">cv. AL8/78</strain>
    </source>
</reference>
<proteinExistence type="predicted"/>
<evidence type="ECO:0000313" key="3">
    <source>
        <dbReference type="Proteomes" id="UP000015105"/>
    </source>
</evidence>
<accession>A0A453M8Q0</accession>
<dbReference type="Proteomes" id="UP000015105">
    <property type="component" value="Chromosome 5D"/>
</dbReference>
<dbReference type="Gramene" id="AET5Gv21099400.1">
    <property type="protein sequence ID" value="AET5Gv21099400.1"/>
    <property type="gene ID" value="AET5Gv21099400"/>
</dbReference>
<evidence type="ECO:0000259" key="1">
    <source>
        <dbReference type="Pfam" id="PF13966"/>
    </source>
</evidence>
<feature type="domain" description="Reverse transcriptase zinc-binding" evidence="1">
    <location>
        <begin position="85"/>
        <end position="132"/>
    </location>
</feature>
<dbReference type="AlphaFoldDB" id="A0A453M8Q0"/>
<dbReference type="InterPro" id="IPR026960">
    <property type="entry name" value="RVT-Znf"/>
</dbReference>
<keyword evidence="3" id="KW-1185">Reference proteome</keyword>
<reference evidence="2" key="5">
    <citation type="journal article" date="2021" name="G3 (Bethesda)">
        <title>Aegilops tauschii genome assembly Aet v5.0 features greater sequence contiguity and improved annotation.</title>
        <authorList>
            <person name="Wang L."/>
            <person name="Zhu T."/>
            <person name="Rodriguez J.C."/>
            <person name="Deal K.R."/>
            <person name="Dubcovsky J."/>
            <person name="McGuire P.E."/>
            <person name="Lux T."/>
            <person name="Spannagl M."/>
            <person name="Mayer K.F.X."/>
            <person name="Baldrich P."/>
            <person name="Meyers B.C."/>
            <person name="Huo N."/>
            <person name="Gu Y.Q."/>
            <person name="Zhou H."/>
            <person name="Devos K.M."/>
            <person name="Bennetzen J.L."/>
            <person name="Unver T."/>
            <person name="Budak H."/>
            <person name="Gulick P.J."/>
            <person name="Galiba G."/>
            <person name="Kalapos B."/>
            <person name="Nelson D.R."/>
            <person name="Li P."/>
            <person name="You F.M."/>
            <person name="Luo M.C."/>
            <person name="Dvorak J."/>
        </authorList>
    </citation>
    <scope>NUCLEOTIDE SEQUENCE [LARGE SCALE GENOMIC DNA]</scope>
    <source>
        <strain evidence="2">cv. AL8/78</strain>
    </source>
</reference>
<reference evidence="2" key="4">
    <citation type="submission" date="2019-03" db="UniProtKB">
        <authorList>
            <consortium name="EnsemblPlants"/>
        </authorList>
    </citation>
    <scope>IDENTIFICATION</scope>
</reference>